<dbReference type="PANTHER" id="PTHR14716">
    <property type="entry name" value="CILIA- AND FLAGELLA-ASSOCIATED PROTEIN 69"/>
    <property type="match status" value="1"/>
</dbReference>
<evidence type="ECO:0000313" key="2">
    <source>
        <dbReference type="Proteomes" id="UP000695022"/>
    </source>
</evidence>
<keyword evidence="2" id="KW-1185">Reference proteome</keyword>
<accession>A0ABM1EYI7</accession>
<dbReference type="PANTHER" id="PTHR14716:SF0">
    <property type="entry name" value="CILIA- AND FLAGELLA-ASSOCIATED PROTEIN 69"/>
    <property type="match status" value="1"/>
</dbReference>
<evidence type="ECO:0000259" key="1">
    <source>
        <dbReference type="Pfam" id="PF21049"/>
    </source>
</evidence>
<dbReference type="InterPro" id="IPR048733">
    <property type="entry name" value="CFA69_ARM_dom"/>
</dbReference>
<sequence length="850" mass="95693">MSMERALELLSDHLTTNLHERHVYLLKKITDENSQGFLLKECRALVKAISTYFPRTIEHQEYVQSLVNLLQVVSLSFLKQKSSDIVKFEQDAVEAISTIAAFLREVESDELQVHICRALIAFYSARPQHVDVEAILQPTSNEFNMRVVDMGTVTRTVSKFFCVLEGNLDMAMETMDLLQHLSAVSASNCSQMIEAGVGEAVCRWLLTSTGYSLVFRASELLWNLLEHCRDSAAEQLTKESCILALQGALLKLTTGAHDEAGRQLRNDLLAIITLVAGARPDASIVNVGLFRQLVVLATFQEVRSHHALVKHLKLTSNEEDFEFKKMLINMLVLMCRNSLAMEEMSASKVPLALFSFVKPADSDSSSHWPWNQAHYAELQLHAMSALCTVAPLCLDGYMTCHGGTRLLLYLEWCCADDKITERQLQLLHCLDLLRCMAATEQQEVLQDLCDQGAISQLTDILQNDYVNISKKETVQEVQIQNAAFFILSSLTDTENHRKELFGEKGVKVLIYYLRTCPQKVASGLGHNQLMLTIIGCVWSCVVGCPVVEDKFMESEGVFLLLDCLELCPTSMHNLTLGCLLDLCLNPAAVPHLDVWRGKEQNTLPILLCQLWRREESEMQVSRSEDGAIADVFKPLMGKDQEQQEVVLLPASCPSAAVVDVSENVRAKIYSLFTIVGWDRSKELCPNDEITFELIRGYLDLKVGEVWNEIIAELEEEGLRPISPDQEALTTVQRATLARAETVARKQQDVVEAKQQQELLDEKACYDEIRESHHSKTRAKREFQEYVNRTANYELLRRTRAAQLGSIEHSRAKLSPSLLGTFHSTEMPSLNTTTFCGRQVTVQEMAMSLDH</sequence>
<proteinExistence type="predicted"/>
<dbReference type="InterPro" id="IPR011989">
    <property type="entry name" value="ARM-like"/>
</dbReference>
<dbReference type="SUPFAM" id="SSF48371">
    <property type="entry name" value="ARM repeat"/>
    <property type="match status" value="1"/>
</dbReference>
<dbReference type="Gene3D" id="1.25.10.10">
    <property type="entry name" value="Leucine-rich Repeat Variant"/>
    <property type="match status" value="2"/>
</dbReference>
<evidence type="ECO:0000313" key="3">
    <source>
        <dbReference type="RefSeq" id="XP_014677258.1"/>
    </source>
</evidence>
<name>A0ABM1EYI7_PRICU</name>
<dbReference type="RefSeq" id="XP_014677258.1">
    <property type="nucleotide sequence ID" value="XM_014821772.1"/>
</dbReference>
<dbReference type="Proteomes" id="UP000695022">
    <property type="component" value="Unplaced"/>
</dbReference>
<dbReference type="Pfam" id="PF21049">
    <property type="entry name" value="CFA69_ARM_rpt"/>
    <property type="match status" value="1"/>
</dbReference>
<reference evidence="3" key="1">
    <citation type="submission" date="2025-08" db="UniProtKB">
        <authorList>
            <consortium name="RefSeq"/>
        </authorList>
    </citation>
    <scope>IDENTIFICATION</scope>
</reference>
<dbReference type="GeneID" id="106817125"/>
<gene>
    <name evidence="3" type="primary">LOC106817125</name>
</gene>
<dbReference type="InterPro" id="IPR048732">
    <property type="entry name" value="CFA69"/>
</dbReference>
<feature type="domain" description="Cilia- and flagella-associated protein 69 ARM repeats" evidence="1">
    <location>
        <begin position="1"/>
        <end position="709"/>
    </location>
</feature>
<protein>
    <submittedName>
        <fullName evidence="3">Cilia- and flagella-associated protein 69-like</fullName>
    </submittedName>
</protein>
<organism evidence="2 3">
    <name type="scientific">Priapulus caudatus</name>
    <name type="common">Priapulid worm</name>
    <dbReference type="NCBI Taxonomy" id="37621"/>
    <lineage>
        <taxon>Eukaryota</taxon>
        <taxon>Metazoa</taxon>
        <taxon>Ecdysozoa</taxon>
        <taxon>Scalidophora</taxon>
        <taxon>Priapulida</taxon>
        <taxon>Priapulimorpha</taxon>
        <taxon>Priapulimorphida</taxon>
        <taxon>Priapulidae</taxon>
        <taxon>Priapulus</taxon>
    </lineage>
</organism>
<dbReference type="InterPro" id="IPR016024">
    <property type="entry name" value="ARM-type_fold"/>
</dbReference>